<reference evidence="3" key="1">
    <citation type="journal article" date="2020" name="mSystems">
        <title>Genome- and Community-Level Interaction Insights into Carbon Utilization and Element Cycling Functions of Hydrothermarchaeota in Hydrothermal Sediment.</title>
        <authorList>
            <person name="Zhou Z."/>
            <person name="Liu Y."/>
            <person name="Xu W."/>
            <person name="Pan J."/>
            <person name="Luo Z.H."/>
            <person name="Li M."/>
        </authorList>
    </citation>
    <scope>NUCLEOTIDE SEQUENCE [LARGE SCALE GENOMIC DNA]</scope>
    <source>
        <strain evidence="4">SpSt-1</strain>
        <strain evidence="3">SpSt-1121</strain>
    </source>
</reference>
<sequence>MCEEAFKNVIQIAIVVKDISKAVEAWSKILGMKPQRITETREWEETKMSFMGAPSKGRAKLAFFNLNNIVIELIEPIDGPSTWREFLDKHGQGIHHIAFDISGNADCVKKILDVGGYIQQSGMFSGGRYLYIDARETLGAIIELLEHYNR</sequence>
<gene>
    <name evidence="4" type="ORF">ENL47_02995</name>
    <name evidence="3" type="ORF">ENM84_01185</name>
</gene>
<dbReference type="SUPFAM" id="SSF54593">
    <property type="entry name" value="Glyoxalase/Bleomycin resistance protein/Dihydroxybiphenyl dioxygenase"/>
    <property type="match status" value="1"/>
</dbReference>
<dbReference type="GO" id="GO:0046872">
    <property type="term" value="F:metal ion binding"/>
    <property type="evidence" value="ECO:0007669"/>
    <property type="project" value="UniProtKB-KW"/>
</dbReference>
<dbReference type="Gene3D" id="3.10.180.10">
    <property type="entry name" value="2,3-Dihydroxybiphenyl 1,2-Dioxygenase, domain 1"/>
    <property type="match status" value="1"/>
</dbReference>
<dbReference type="InterPro" id="IPR029068">
    <property type="entry name" value="Glyas_Bleomycin-R_OHBP_Dase"/>
</dbReference>
<evidence type="ECO:0000256" key="1">
    <source>
        <dbReference type="ARBA" id="ARBA00022723"/>
    </source>
</evidence>
<dbReference type="EMBL" id="DRUB01000051">
    <property type="protein sequence ID" value="HHR95795.1"/>
    <property type="molecule type" value="Genomic_DNA"/>
</dbReference>
<proteinExistence type="predicted"/>
<dbReference type="AlphaFoldDB" id="A0A7C5THR7"/>
<dbReference type="PANTHER" id="PTHR43048:SF3">
    <property type="entry name" value="METHYLMALONYL-COA EPIMERASE, MITOCHONDRIAL"/>
    <property type="match status" value="1"/>
</dbReference>
<feature type="domain" description="VOC" evidence="2">
    <location>
        <begin position="8"/>
        <end position="147"/>
    </location>
</feature>
<protein>
    <submittedName>
        <fullName evidence="3">Glyoxalase</fullName>
    </submittedName>
</protein>
<evidence type="ECO:0000313" key="3">
    <source>
        <dbReference type="EMBL" id="HHP81257.1"/>
    </source>
</evidence>
<keyword evidence="1" id="KW-0479">Metal-binding</keyword>
<evidence type="ECO:0000259" key="2">
    <source>
        <dbReference type="PROSITE" id="PS51819"/>
    </source>
</evidence>
<dbReference type="GO" id="GO:0046491">
    <property type="term" value="P:L-methylmalonyl-CoA metabolic process"/>
    <property type="evidence" value="ECO:0007669"/>
    <property type="project" value="TreeGrafter"/>
</dbReference>
<dbReference type="InterPro" id="IPR051785">
    <property type="entry name" value="MMCE/EMCE_epimerase"/>
</dbReference>
<dbReference type="GO" id="GO:0004493">
    <property type="term" value="F:methylmalonyl-CoA epimerase activity"/>
    <property type="evidence" value="ECO:0007669"/>
    <property type="project" value="TreeGrafter"/>
</dbReference>
<dbReference type="Pfam" id="PF13669">
    <property type="entry name" value="Glyoxalase_4"/>
    <property type="match status" value="1"/>
</dbReference>
<dbReference type="PANTHER" id="PTHR43048">
    <property type="entry name" value="METHYLMALONYL-COA EPIMERASE"/>
    <property type="match status" value="1"/>
</dbReference>
<comment type="caution">
    <text evidence="3">The sequence shown here is derived from an EMBL/GenBank/DDBJ whole genome shotgun (WGS) entry which is preliminary data.</text>
</comment>
<evidence type="ECO:0000313" key="4">
    <source>
        <dbReference type="EMBL" id="HHR95795.1"/>
    </source>
</evidence>
<dbReference type="EMBL" id="DRZI01000036">
    <property type="protein sequence ID" value="HHP81257.1"/>
    <property type="molecule type" value="Genomic_DNA"/>
</dbReference>
<accession>A0A7C5THR7</accession>
<name>A0A7C5THR7_9CREN</name>
<dbReference type="InterPro" id="IPR037523">
    <property type="entry name" value="VOC_core"/>
</dbReference>
<dbReference type="PROSITE" id="PS51819">
    <property type="entry name" value="VOC"/>
    <property type="match status" value="1"/>
</dbReference>
<organism evidence="3">
    <name type="scientific">Ignisphaera aggregans</name>
    <dbReference type="NCBI Taxonomy" id="334771"/>
    <lineage>
        <taxon>Archaea</taxon>
        <taxon>Thermoproteota</taxon>
        <taxon>Thermoprotei</taxon>
        <taxon>Desulfurococcales</taxon>
        <taxon>Desulfurococcaceae</taxon>
        <taxon>Ignisphaera</taxon>
    </lineage>
</organism>